<dbReference type="SUPFAM" id="SSF53335">
    <property type="entry name" value="S-adenosyl-L-methionine-dependent methyltransferases"/>
    <property type="match status" value="1"/>
</dbReference>
<dbReference type="InterPro" id="IPR047939">
    <property type="entry name" value="BREX_1_PglX"/>
</dbReference>
<dbReference type="Gene3D" id="3.40.50.150">
    <property type="entry name" value="Vaccinia Virus protein VP39"/>
    <property type="match status" value="1"/>
</dbReference>
<dbReference type="InterPro" id="IPR002052">
    <property type="entry name" value="DNA_methylase_N6_adenine_CS"/>
</dbReference>
<dbReference type="InterPro" id="IPR050953">
    <property type="entry name" value="N4_N6_ade-DNA_methylase"/>
</dbReference>
<accession>A0A1I5HF62</accession>
<name>A0A1I5HF62_9FIRM</name>
<evidence type="ECO:0000259" key="6">
    <source>
        <dbReference type="Pfam" id="PF07669"/>
    </source>
</evidence>
<dbReference type="OrthoDB" id="32195at2"/>
<keyword evidence="4" id="KW-0949">S-adenosyl-L-methionine</keyword>
<evidence type="ECO:0000313" key="8">
    <source>
        <dbReference type="Proteomes" id="UP000198806"/>
    </source>
</evidence>
<reference evidence="7 8" key="1">
    <citation type="submission" date="2016-10" db="EMBL/GenBank/DDBJ databases">
        <authorList>
            <person name="de Groot N.N."/>
        </authorList>
    </citation>
    <scope>NUCLEOTIDE SEQUENCE [LARGE SCALE GENOMIC DNA]</scope>
    <source>
        <strain evidence="7 8">DSM 1283</strain>
    </source>
</reference>
<keyword evidence="8" id="KW-1185">Reference proteome</keyword>
<dbReference type="InterPro" id="IPR029063">
    <property type="entry name" value="SAM-dependent_MTases_sf"/>
</dbReference>
<evidence type="ECO:0000313" key="7">
    <source>
        <dbReference type="EMBL" id="SFO46885.1"/>
    </source>
</evidence>
<proteinExistence type="predicted"/>
<gene>
    <name evidence="7" type="ORF">SAMN04489757_12918</name>
</gene>
<evidence type="ECO:0000256" key="5">
    <source>
        <dbReference type="ARBA" id="ARBA00047942"/>
    </source>
</evidence>
<protein>
    <recommendedName>
        <fullName evidence="1">site-specific DNA-methyltransferase (adenine-specific)</fullName>
        <ecNumber evidence="1">2.1.1.72</ecNumber>
    </recommendedName>
</protein>
<dbReference type="PROSITE" id="PS00092">
    <property type="entry name" value="N6_MTASE"/>
    <property type="match status" value="1"/>
</dbReference>
<dbReference type="Pfam" id="PF07669">
    <property type="entry name" value="Eco57I"/>
    <property type="match status" value="1"/>
</dbReference>
<evidence type="ECO:0000256" key="1">
    <source>
        <dbReference type="ARBA" id="ARBA00011900"/>
    </source>
</evidence>
<organism evidence="7 8">
    <name type="scientific">Anaerocolumna aminovalerica</name>
    <dbReference type="NCBI Taxonomy" id="1527"/>
    <lineage>
        <taxon>Bacteria</taxon>
        <taxon>Bacillati</taxon>
        <taxon>Bacillota</taxon>
        <taxon>Clostridia</taxon>
        <taxon>Lachnospirales</taxon>
        <taxon>Lachnospiraceae</taxon>
        <taxon>Anaerocolumna</taxon>
    </lineage>
</organism>
<sequence>MKLEDHVERIRLKVEDAVKNALDRCGITVETWDKDRDADSNIEIGNYKQLIESIQPGKDWSYCYDEIVDDYAFTLFNRLICMKVLESHGLYPEMVTQRQQHSGKSYAHYMWLETNGQYSRVPFEGLEKYLSWQFDQLSPECDLFAVSIPLHMIPTATFCKEIIDLINAVDEDDQVENDIWKQGNILSQIYEIYNNSKKAALKASGDKVEYDKVHVQSQIYTPEWVVQFLVDNSLGKLYLEMYPDSDIKNQHKIIGDFLEATREKKQLDEIKIIDPCVGSGNFLLYCYDLLYEMYMDQIDNYGADYSKRKVPELIIERNLHGIDLDERAVQLTKVGLFIKAKTRRSSVHISHYNVVSASFRLPEYSDIGTLFDVQYFSKQFSDLLKDVWGDLQQAYKFGSLLRIDEKFEDVKKALKEDIGDAQLSLFTYEKAAEFDLFEKSFYEKLGDAIGRFAVDDKKKFFAEAASNALTYLKIITEKYEVVVSNPPYTDSGDFGDVLLKFSKENYQKKCKSNGNLFSMFVYRNINFADKDGYVALIHPHTIMTIKTYADVREYLLQHCQIQSFIDYGLDRVNLFGPKILVESVFYVLKKSTEEGESIWFNIDKNQQEKFKMDSFKECLDDVLTGKKNDRVFISKQKDFTLISGMPFVYELSDTFKEQFNEKTIGEIGYPVLGLKTSNNKKYLRYWWELDNVTEKEWPFYAKGGDFNRWYGNNWLRINWINDGAEIKREAHSQMIEKGWDFKEGVTVSTRSVKGSSARLLSSDMLFDMAASSIISINTDDTLFILGFSNSKVFSFVLDTLNNTVNKQPQDLRRIPIGNVSEEIKSLVSLYAQKCIELKKDICKCWSTEPDFEKTVIDRFYEGSLEGTMYAYINYYNKSQCYIAVYEALINKTIYSMYGLSNTDIELIENRCDGILVDKRLSKRAKEAFLAECDNEDIVQYVASIKSSDEEITLELEELYKPTTDILDYSSLKNVNPIEVWYQVSKKKPSVKTLRDKVLLDYLFVKAKDVLLSSENGLLSIWKTGTEKTLCECVIEDIIGSISEKMITEIEGYLGCDIGKYFDSEFMSKYSNYLNLFMYLPQTPIIWHICSKNKVISLYCHIHRFNGNTLYQIKNKYAKNKRDQIEFRIASLGEVKTAQQQLEKEKLQEQIVEIDEFIKSIDKLISTGYSYDMERGVAANIAPLQSLRLISYDVLSMKQLQEYLKAEW</sequence>
<evidence type="ECO:0000256" key="4">
    <source>
        <dbReference type="ARBA" id="ARBA00022691"/>
    </source>
</evidence>
<comment type="catalytic activity">
    <reaction evidence="5">
        <text>a 2'-deoxyadenosine in DNA + S-adenosyl-L-methionine = an N(6)-methyl-2'-deoxyadenosine in DNA + S-adenosyl-L-homocysteine + H(+)</text>
        <dbReference type="Rhea" id="RHEA:15197"/>
        <dbReference type="Rhea" id="RHEA-COMP:12418"/>
        <dbReference type="Rhea" id="RHEA-COMP:12419"/>
        <dbReference type="ChEBI" id="CHEBI:15378"/>
        <dbReference type="ChEBI" id="CHEBI:57856"/>
        <dbReference type="ChEBI" id="CHEBI:59789"/>
        <dbReference type="ChEBI" id="CHEBI:90615"/>
        <dbReference type="ChEBI" id="CHEBI:90616"/>
        <dbReference type="EC" id="2.1.1.72"/>
    </reaction>
</comment>
<dbReference type="GO" id="GO:0032259">
    <property type="term" value="P:methylation"/>
    <property type="evidence" value="ECO:0007669"/>
    <property type="project" value="UniProtKB-KW"/>
</dbReference>
<dbReference type="EMBL" id="FOWD01000029">
    <property type="protein sequence ID" value="SFO46885.1"/>
    <property type="molecule type" value="Genomic_DNA"/>
</dbReference>
<evidence type="ECO:0000256" key="3">
    <source>
        <dbReference type="ARBA" id="ARBA00022679"/>
    </source>
</evidence>
<keyword evidence="3 7" id="KW-0808">Transferase</keyword>
<dbReference type="EC" id="2.1.1.72" evidence="1"/>
<dbReference type="GO" id="GO:0003676">
    <property type="term" value="F:nucleic acid binding"/>
    <property type="evidence" value="ECO:0007669"/>
    <property type="project" value="InterPro"/>
</dbReference>
<dbReference type="InterPro" id="IPR011639">
    <property type="entry name" value="MethylTrfase_TaqI-like_dom"/>
</dbReference>
<dbReference type="Proteomes" id="UP000198806">
    <property type="component" value="Unassembled WGS sequence"/>
</dbReference>
<evidence type="ECO:0000256" key="2">
    <source>
        <dbReference type="ARBA" id="ARBA00022603"/>
    </source>
</evidence>
<dbReference type="STRING" id="1527.SAMN04489757_12918"/>
<feature type="domain" description="Type II methyltransferase M.TaqI-like" evidence="6">
    <location>
        <begin position="318"/>
        <end position="570"/>
    </location>
</feature>
<dbReference type="AlphaFoldDB" id="A0A1I5HF62"/>
<dbReference type="GO" id="GO:0009007">
    <property type="term" value="F:site-specific DNA-methyltransferase (adenine-specific) activity"/>
    <property type="evidence" value="ECO:0007669"/>
    <property type="project" value="UniProtKB-EC"/>
</dbReference>
<dbReference type="PANTHER" id="PTHR33841">
    <property type="entry name" value="DNA METHYLTRANSFERASE YEEA-RELATED"/>
    <property type="match status" value="1"/>
</dbReference>
<dbReference type="NCBIfam" id="NF033452">
    <property type="entry name" value="BREX_1_MTaseX"/>
    <property type="match status" value="1"/>
</dbReference>
<dbReference type="RefSeq" id="WP_091687628.1">
    <property type="nucleotide sequence ID" value="NZ_BAABFM010000010.1"/>
</dbReference>
<dbReference type="PANTHER" id="PTHR33841:SF1">
    <property type="entry name" value="DNA METHYLTRANSFERASE A"/>
    <property type="match status" value="1"/>
</dbReference>
<keyword evidence="2 7" id="KW-0489">Methyltransferase</keyword>
<dbReference type="PRINTS" id="PR00507">
    <property type="entry name" value="N12N6MTFRASE"/>
</dbReference>
<dbReference type="GO" id="GO:0006304">
    <property type="term" value="P:DNA modification"/>
    <property type="evidence" value="ECO:0007669"/>
    <property type="project" value="InterPro"/>
</dbReference>